<keyword evidence="10 15" id="KW-0067">ATP-binding</keyword>
<feature type="active site" evidence="15">
    <location>
        <position position="167"/>
    </location>
</feature>
<comment type="caution">
    <text evidence="17">The sequence shown here is derived from an EMBL/GenBank/DDBJ whole genome shotgun (WGS) entry which is preliminary data.</text>
</comment>
<keyword evidence="6 15" id="KW-0997">Cell inner membrane</keyword>
<evidence type="ECO:0000256" key="5">
    <source>
        <dbReference type="ARBA" id="ARBA00022475"/>
    </source>
</evidence>
<comment type="pathway">
    <text evidence="2 15">Bacterial outer membrane biogenesis; LPS core biosynthesis.</text>
</comment>
<dbReference type="RefSeq" id="WP_045153233.1">
    <property type="nucleotide sequence ID" value="NZ_JZSW01000011.1"/>
</dbReference>
<protein>
    <recommendedName>
        <fullName evidence="13 15">3-deoxy-D-manno-octulosonic acid kinase</fullName>
        <shortName evidence="15">Kdo kinase</shortName>
        <ecNumber evidence="4 15">2.7.1.166</ecNumber>
    </recommendedName>
</protein>
<comment type="similarity">
    <text evidence="3 15">Belongs to the protein kinase superfamily. KdkA/RfaP family.</text>
</comment>
<comment type="function">
    <text evidence="15">Catalyzes the ATP-dependent phosphorylation of the 3-deoxy-D-manno-octulosonic acid (Kdo) residue in Kdo-lipid IV(A) at the 4-OH position.</text>
</comment>
<evidence type="ECO:0000256" key="4">
    <source>
        <dbReference type="ARBA" id="ARBA00011988"/>
    </source>
</evidence>
<accession>A0ABX5H3H5</accession>
<evidence type="ECO:0000313" key="17">
    <source>
        <dbReference type="EMBL" id="PSX08983.1"/>
    </source>
</evidence>
<evidence type="ECO:0000313" key="18">
    <source>
        <dbReference type="Proteomes" id="UP000240989"/>
    </source>
</evidence>
<organism evidence="17 18">
    <name type="scientific">Photobacterium angustum</name>
    <dbReference type="NCBI Taxonomy" id="661"/>
    <lineage>
        <taxon>Bacteria</taxon>
        <taxon>Pseudomonadati</taxon>
        <taxon>Pseudomonadota</taxon>
        <taxon>Gammaproteobacteria</taxon>
        <taxon>Vibrionales</taxon>
        <taxon>Vibrionaceae</taxon>
        <taxon>Photobacterium</taxon>
    </lineage>
</organism>
<dbReference type="EMBL" id="PYOU01000010">
    <property type="protein sequence ID" value="PSX08983.1"/>
    <property type="molecule type" value="Genomic_DNA"/>
</dbReference>
<evidence type="ECO:0000256" key="3">
    <source>
        <dbReference type="ARBA" id="ARBA00010327"/>
    </source>
</evidence>
<keyword evidence="8 15" id="KW-0547">Nucleotide-binding</keyword>
<keyword evidence="7 15" id="KW-0808">Transferase</keyword>
<sequence length="240" mass="27691">MQIIQTKQQYICYNPELLIETPEMAFSSAFWQQQNKIIGSAQGRGTTWFVQGEKLAMALRHYRRGGLFGKIVADSYFFSGWDKTRSVAEFSLLNHLIAHQVNVPKPVAARAVRLGWFRYQADILVEKIANSRDLVGILGQEKLSQQVWADVGAMIKRMHDAGVCHTDLNCHNILLDDHHTAWIIDFDKCYRLEGADWQEKNLARLHRSFIKEQGKRGILFNEDNWQWLLQGYQVNGNKGQ</sequence>
<dbReference type="Proteomes" id="UP000240989">
    <property type="component" value="Unassembled WGS sequence"/>
</dbReference>
<keyword evidence="5 15" id="KW-1003">Cell membrane</keyword>
<dbReference type="NCBIfam" id="NF002475">
    <property type="entry name" value="PRK01723.1"/>
    <property type="match status" value="1"/>
</dbReference>
<proteinExistence type="inferred from homology"/>
<evidence type="ECO:0000256" key="13">
    <source>
        <dbReference type="ARBA" id="ARBA00029511"/>
    </source>
</evidence>
<dbReference type="InterPro" id="IPR022826">
    <property type="entry name" value="KDO_kinase"/>
</dbReference>
<keyword evidence="11 15" id="KW-0448">Lipopolysaccharide biosynthesis</keyword>
<comment type="catalytic activity">
    <reaction evidence="14 15">
        <text>an alpha-Kdo-(2-&gt;6)-lipid IVA + ATP = a 4-O-phospho-alpha-Kdo-(2-&gt;6)-lipid IVA + ADP + H(+)</text>
        <dbReference type="Rhea" id="RHEA:74271"/>
        <dbReference type="ChEBI" id="CHEBI:15378"/>
        <dbReference type="ChEBI" id="CHEBI:30616"/>
        <dbReference type="ChEBI" id="CHEBI:176428"/>
        <dbReference type="ChEBI" id="CHEBI:193140"/>
        <dbReference type="ChEBI" id="CHEBI:456216"/>
        <dbReference type="EC" id="2.7.1.166"/>
    </reaction>
</comment>
<evidence type="ECO:0000256" key="7">
    <source>
        <dbReference type="ARBA" id="ARBA00022679"/>
    </source>
</evidence>
<keyword evidence="9 15" id="KW-0418">Kinase</keyword>
<evidence type="ECO:0000256" key="6">
    <source>
        <dbReference type="ARBA" id="ARBA00022519"/>
    </source>
</evidence>
<dbReference type="EC" id="2.7.1.166" evidence="4 15"/>
<evidence type="ECO:0000256" key="12">
    <source>
        <dbReference type="ARBA" id="ARBA00023136"/>
    </source>
</evidence>
<dbReference type="GO" id="GO:0016301">
    <property type="term" value="F:kinase activity"/>
    <property type="evidence" value="ECO:0007669"/>
    <property type="project" value="UniProtKB-KW"/>
</dbReference>
<evidence type="ECO:0000256" key="15">
    <source>
        <dbReference type="HAMAP-Rule" id="MF_00521"/>
    </source>
</evidence>
<keyword evidence="18" id="KW-1185">Reference proteome</keyword>
<evidence type="ECO:0000256" key="8">
    <source>
        <dbReference type="ARBA" id="ARBA00022741"/>
    </source>
</evidence>
<evidence type="ECO:0000256" key="9">
    <source>
        <dbReference type="ARBA" id="ARBA00022777"/>
    </source>
</evidence>
<gene>
    <name evidence="15" type="primary">kdkA</name>
    <name evidence="17" type="ORF">C0W27_13595</name>
</gene>
<feature type="domain" description="Protein kinase" evidence="16">
    <location>
        <begin position="15"/>
        <end position="240"/>
    </location>
</feature>
<evidence type="ECO:0000256" key="14">
    <source>
        <dbReference type="ARBA" id="ARBA00034417"/>
    </source>
</evidence>
<evidence type="ECO:0000256" key="1">
    <source>
        <dbReference type="ARBA" id="ARBA00004515"/>
    </source>
</evidence>
<dbReference type="Gene3D" id="1.10.510.10">
    <property type="entry name" value="Transferase(Phosphotransferase) domain 1"/>
    <property type="match status" value="1"/>
</dbReference>
<dbReference type="HAMAP" id="MF_00521">
    <property type="entry name" value="KDO_kinase"/>
    <property type="match status" value="1"/>
</dbReference>
<keyword evidence="12 15" id="KW-0472">Membrane</keyword>
<name>A0ABX5H3H5_PHOAN</name>
<evidence type="ECO:0000259" key="16">
    <source>
        <dbReference type="PROSITE" id="PS50011"/>
    </source>
</evidence>
<reference evidence="17 18" key="1">
    <citation type="submission" date="2018-01" db="EMBL/GenBank/DDBJ databases">
        <title>Whole genome sequencing of Histamine producing bacteria.</title>
        <authorList>
            <person name="Butler K."/>
        </authorList>
    </citation>
    <scope>NUCLEOTIDE SEQUENCE [LARGE SCALE GENOMIC DNA]</scope>
    <source>
        <strain evidence="17 18">A6-1</strain>
    </source>
</reference>
<dbReference type="InterPro" id="IPR000719">
    <property type="entry name" value="Prot_kinase_dom"/>
</dbReference>
<dbReference type="PROSITE" id="PS50011">
    <property type="entry name" value="PROTEIN_KINASE_DOM"/>
    <property type="match status" value="1"/>
</dbReference>
<evidence type="ECO:0000256" key="11">
    <source>
        <dbReference type="ARBA" id="ARBA00022985"/>
    </source>
</evidence>
<comment type="subcellular location">
    <subcellularLocation>
        <location evidence="1 15">Cell inner membrane</location>
        <topology evidence="1 15">Peripheral membrane protein</topology>
        <orientation evidence="1 15">Cytoplasmic side</orientation>
    </subcellularLocation>
</comment>
<dbReference type="InterPro" id="IPR011009">
    <property type="entry name" value="Kinase-like_dom_sf"/>
</dbReference>
<evidence type="ECO:0000256" key="10">
    <source>
        <dbReference type="ARBA" id="ARBA00022840"/>
    </source>
</evidence>
<evidence type="ECO:0000256" key="2">
    <source>
        <dbReference type="ARBA" id="ARBA00004713"/>
    </source>
</evidence>
<dbReference type="SUPFAM" id="SSF56112">
    <property type="entry name" value="Protein kinase-like (PK-like)"/>
    <property type="match status" value="1"/>
</dbReference>
<dbReference type="Pfam" id="PF06293">
    <property type="entry name" value="Kdo"/>
    <property type="match status" value="1"/>
</dbReference>